<evidence type="ECO:0000313" key="2">
    <source>
        <dbReference type="EMBL" id="KMM70496.1"/>
    </source>
</evidence>
<organism evidence="2 3">
    <name type="scientific">Coccidioides posadasii RMSCC 3488</name>
    <dbReference type="NCBI Taxonomy" id="454284"/>
    <lineage>
        <taxon>Eukaryota</taxon>
        <taxon>Fungi</taxon>
        <taxon>Dikarya</taxon>
        <taxon>Ascomycota</taxon>
        <taxon>Pezizomycotina</taxon>
        <taxon>Eurotiomycetes</taxon>
        <taxon>Eurotiomycetidae</taxon>
        <taxon>Onygenales</taxon>
        <taxon>Onygenaceae</taxon>
        <taxon>Coccidioides</taxon>
    </lineage>
</organism>
<dbReference type="Proteomes" id="UP000054567">
    <property type="component" value="Unassembled WGS sequence"/>
</dbReference>
<dbReference type="InterPro" id="IPR051693">
    <property type="entry name" value="UPF0046_metallophosphoest"/>
</dbReference>
<dbReference type="OrthoDB" id="630188at2759"/>
<feature type="domain" description="Calcineurin-like phosphoesterase" evidence="1">
    <location>
        <begin position="13"/>
        <end position="234"/>
    </location>
</feature>
<dbReference type="PANTHER" id="PTHR12905:SF0">
    <property type="entry name" value="CALCINEURIN-LIKE PHOSPHOESTERASE DOMAIN-CONTAINING PROTEIN"/>
    <property type="match status" value="1"/>
</dbReference>
<sequence>MAAGIEVELVKTRICMISDTHNCSPLPPGEVHTPYRRPLPSADVLLHGGDLTFVGREKEHQGMIDMLKEADAELKIVIGGNHDITLDEEYYNSVGHLKHKWTGPEDLAKIRELYCGEEAQRYGIVYMEEGVRTFRLKNGAQFTIYATPYQPEFCRWAFAYNRAHDRFNPSPEGALFQAQNPVPSFPDVHILLTHGPPLGFLDLVHSSTHVGCQHLRGAVGRARPLIHCFGHIHEGHGAVRMNWDADSLKTIPQNRAEELKNRCAFVDLSRDGGDPLRFGAETLFVNASIMTQRYDPLNAPWLVDVDLPRVLDEEMIG</sequence>
<dbReference type="InterPro" id="IPR029052">
    <property type="entry name" value="Metallo-depent_PP-like"/>
</dbReference>
<gene>
    <name evidence="2" type="ORF">CPAG_06807</name>
</gene>
<evidence type="ECO:0000259" key="1">
    <source>
        <dbReference type="Pfam" id="PF00149"/>
    </source>
</evidence>
<protein>
    <submittedName>
        <fullName evidence="2">Calcineurin-like phosphoesterase</fullName>
    </submittedName>
</protein>
<dbReference type="EMBL" id="DS268112">
    <property type="protein sequence ID" value="KMM70496.1"/>
    <property type="molecule type" value="Genomic_DNA"/>
</dbReference>
<dbReference type="VEuPathDB" id="FungiDB:CPAG_06807"/>
<evidence type="ECO:0000313" key="3">
    <source>
        <dbReference type="Proteomes" id="UP000054567"/>
    </source>
</evidence>
<dbReference type="CDD" id="cd07379">
    <property type="entry name" value="MPP_239FB"/>
    <property type="match status" value="1"/>
</dbReference>
<accession>A0A0J6FBT5</accession>
<proteinExistence type="predicted"/>
<dbReference type="AlphaFoldDB" id="A0A0J6FBT5"/>
<dbReference type="SUPFAM" id="SSF56300">
    <property type="entry name" value="Metallo-dependent phosphatases"/>
    <property type="match status" value="1"/>
</dbReference>
<dbReference type="PANTHER" id="PTHR12905">
    <property type="entry name" value="METALLOPHOSPHOESTERASE"/>
    <property type="match status" value="1"/>
</dbReference>
<dbReference type="Gene3D" id="3.60.21.10">
    <property type="match status" value="1"/>
</dbReference>
<reference evidence="3" key="3">
    <citation type="journal article" date="2010" name="Genome Res.">
        <title>Population genomic sequencing of Coccidioides fungi reveals recent hybridization and transposon control.</title>
        <authorList>
            <person name="Neafsey D.E."/>
            <person name="Barker B.M."/>
            <person name="Sharpton T.J."/>
            <person name="Stajich J.E."/>
            <person name="Park D.J."/>
            <person name="Whiston E."/>
            <person name="Hung C.-Y."/>
            <person name="McMahan C."/>
            <person name="White J."/>
            <person name="Sykes S."/>
            <person name="Heiman D."/>
            <person name="Young S."/>
            <person name="Zeng Q."/>
            <person name="Abouelleil A."/>
            <person name="Aftuck L."/>
            <person name="Bessette D."/>
            <person name="Brown A."/>
            <person name="FitzGerald M."/>
            <person name="Lui A."/>
            <person name="Macdonald J.P."/>
            <person name="Priest M."/>
            <person name="Orbach M.J."/>
            <person name="Galgiani J.N."/>
            <person name="Kirkland T.N."/>
            <person name="Cole G.T."/>
            <person name="Birren B.W."/>
            <person name="Henn M.R."/>
            <person name="Taylor J.W."/>
            <person name="Rounsley S.D."/>
        </authorList>
    </citation>
    <scope>NUCLEOTIDE SEQUENCE [LARGE SCALE GENOMIC DNA]</scope>
    <source>
        <strain evidence="3">RMSCC 3488</strain>
    </source>
</reference>
<name>A0A0J6FBT5_COCPO</name>
<reference evidence="2 3" key="1">
    <citation type="submission" date="2007-06" db="EMBL/GenBank/DDBJ databases">
        <title>The Genome Sequence of Coccidioides posadasii RMSCC_3488.</title>
        <authorList>
            <consortium name="Coccidioides Genome Resources Consortium"/>
            <consortium name="The Broad Institute Genome Sequencing Platform"/>
            <person name="Henn M.R."/>
            <person name="Sykes S."/>
            <person name="Young S."/>
            <person name="Jaffe D."/>
            <person name="Berlin A."/>
            <person name="Alvarez P."/>
            <person name="Butler J."/>
            <person name="Gnerre S."/>
            <person name="Grabherr M."/>
            <person name="Mauceli E."/>
            <person name="Brockman W."/>
            <person name="Kodira C."/>
            <person name="Alvarado L."/>
            <person name="Zeng Q."/>
            <person name="Crawford M."/>
            <person name="Antoine C."/>
            <person name="Devon K."/>
            <person name="Galgiani J."/>
            <person name="Orsborn K."/>
            <person name="Lewis M.L."/>
            <person name="Nusbaum C."/>
            <person name="Galagan J."/>
            <person name="Birren B."/>
        </authorList>
    </citation>
    <scope>NUCLEOTIDE SEQUENCE [LARGE SCALE GENOMIC DNA]</scope>
    <source>
        <strain evidence="2 3">RMSCC 3488</strain>
    </source>
</reference>
<reference evidence="3" key="2">
    <citation type="journal article" date="2009" name="Genome Res.">
        <title>Comparative genomic analyses of the human fungal pathogens Coccidioides and their relatives.</title>
        <authorList>
            <person name="Sharpton T.J."/>
            <person name="Stajich J.E."/>
            <person name="Rounsley S.D."/>
            <person name="Gardner M.J."/>
            <person name="Wortman J.R."/>
            <person name="Jordar V.S."/>
            <person name="Maiti R."/>
            <person name="Kodira C.D."/>
            <person name="Neafsey D.E."/>
            <person name="Zeng Q."/>
            <person name="Hung C.-Y."/>
            <person name="McMahan C."/>
            <person name="Muszewska A."/>
            <person name="Grynberg M."/>
            <person name="Mandel M.A."/>
            <person name="Kellner E.M."/>
            <person name="Barker B.M."/>
            <person name="Galgiani J.N."/>
            <person name="Orbach M.J."/>
            <person name="Kirkland T.N."/>
            <person name="Cole G.T."/>
            <person name="Henn M.R."/>
            <person name="Birren B.W."/>
            <person name="Taylor J.W."/>
        </authorList>
    </citation>
    <scope>NUCLEOTIDE SEQUENCE [LARGE SCALE GENOMIC DNA]</scope>
    <source>
        <strain evidence="3">RMSCC 3488</strain>
    </source>
</reference>
<dbReference type="Pfam" id="PF00149">
    <property type="entry name" value="Metallophos"/>
    <property type="match status" value="1"/>
</dbReference>
<dbReference type="GO" id="GO:0016787">
    <property type="term" value="F:hydrolase activity"/>
    <property type="evidence" value="ECO:0007669"/>
    <property type="project" value="InterPro"/>
</dbReference>
<dbReference type="InterPro" id="IPR004843">
    <property type="entry name" value="Calcineurin-like_PHP"/>
</dbReference>